<proteinExistence type="predicted"/>
<keyword evidence="3" id="KW-1185">Reference proteome</keyword>
<feature type="transmembrane region" description="Helical" evidence="1">
    <location>
        <begin position="93"/>
        <end position="115"/>
    </location>
</feature>
<name>A0A2U1ATS8_9BACT</name>
<dbReference type="RefSeq" id="WP_116884605.1">
    <property type="nucleotide sequence ID" value="NZ_CABMMC010000004.1"/>
</dbReference>
<evidence type="ECO:0000313" key="3">
    <source>
        <dbReference type="Proteomes" id="UP000245959"/>
    </source>
</evidence>
<evidence type="ECO:0000313" key="2">
    <source>
        <dbReference type="EMBL" id="PVY39844.1"/>
    </source>
</evidence>
<organism evidence="2 3">
    <name type="scientific">Victivallis vadensis</name>
    <dbReference type="NCBI Taxonomy" id="172901"/>
    <lineage>
        <taxon>Bacteria</taxon>
        <taxon>Pseudomonadati</taxon>
        <taxon>Lentisphaerota</taxon>
        <taxon>Lentisphaeria</taxon>
        <taxon>Victivallales</taxon>
        <taxon>Victivallaceae</taxon>
        <taxon>Victivallis</taxon>
    </lineage>
</organism>
<dbReference type="EMBL" id="QEKH01000019">
    <property type="protein sequence ID" value="PVY39844.1"/>
    <property type="molecule type" value="Genomic_DNA"/>
</dbReference>
<evidence type="ECO:0000256" key="1">
    <source>
        <dbReference type="SAM" id="Phobius"/>
    </source>
</evidence>
<protein>
    <submittedName>
        <fullName evidence="2">Uncharacterized protein</fullName>
    </submittedName>
</protein>
<dbReference type="GeneID" id="78295898"/>
<feature type="transmembrane region" description="Helical" evidence="1">
    <location>
        <begin position="122"/>
        <end position="140"/>
    </location>
</feature>
<reference evidence="2 3" key="1">
    <citation type="submission" date="2018-04" db="EMBL/GenBank/DDBJ databases">
        <title>Genomic Encyclopedia of Type Strains, Phase IV (KMG-IV): sequencing the most valuable type-strain genomes for metagenomic binning, comparative biology and taxonomic classification.</title>
        <authorList>
            <person name="Goeker M."/>
        </authorList>
    </citation>
    <scope>NUCLEOTIDE SEQUENCE [LARGE SCALE GENOMIC DNA]</scope>
    <source>
        <strain evidence="2 3">DSM 14823</strain>
    </source>
</reference>
<dbReference type="AlphaFoldDB" id="A0A2U1ATS8"/>
<keyword evidence="1" id="KW-0472">Membrane</keyword>
<gene>
    <name evidence="2" type="ORF">C8D82_11985</name>
</gene>
<accession>A0A2U1ATS8</accession>
<comment type="caution">
    <text evidence="2">The sequence shown here is derived from an EMBL/GenBank/DDBJ whole genome shotgun (WGS) entry which is preliminary data.</text>
</comment>
<keyword evidence="1" id="KW-0812">Transmembrane</keyword>
<keyword evidence="1" id="KW-1133">Transmembrane helix</keyword>
<sequence>MKRFNRVYKTGSFLLALPPEKAAECLRRAVNIPRSLRPVRFHGTVDDLEFRLKPPCNLTGTRMRNSARAEIQGRIVPAPGGCRVEYALQIPGLAWLVLFGLFGMLLALFIATLCFSPRHCPLWLTPGALLLLLPLFWFTLVKLAQNELPAIERAFYRLLLAAINETQEAI</sequence>
<dbReference type="Proteomes" id="UP000245959">
    <property type="component" value="Unassembled WGS sequence"/>
</dbReference>